<dbReference type="EMBL" id="FO203427">
    <property type="protein sequence ID" value="CCH48068.1"/>
    <property type="molecule type" value="Genomic_DNA"/>
</dbReference>
<dbReference type="InterPro" id="IPR016155">
    <property type="entry name" value="Mopterin_synth/thiamin_S_b"/>
</dbReference>
<proteinExistence type="predicted"/>
<name>M1WV08_PSEP2</name>
<dbReference type="eggNOG" id="COG2104">
    <property type="taxonomic scope" value="Bacteria"/>
</dbReference>
<dbReference type="STRING" id="1322246.BN4_10831"/>
<dbReference type="InterPro" id="IPR010035">
    <property type="entry name" value="Thi_S"/>
</dbReference>
<dbReference type="PANTHER" id="PTHR34472:SF1">
    <property type="entry name" value="SULFUR CARRIER PROTEIN THIS"/>
    <property type="match status" value="1"/>
</dbReference>
<dbReference type="CDD" id="cd00565">
    <property type="entry name" value="Ubl_ThiS"/>
    <property type="match status" value="1"/>
</dbReference>
<dbReference type="HOGENOM" id="CLU_174611_3_3_7"/>
<evidence type="ECO:0000313" key="2">
    <source>
        <dbReference type="Proteomes" id="UP000011724"/>
    </source>
</evidence>
<dbReference type="Gene3D" id="3.10.20.30">
    <property type="match status" value="1"/>
</dbReference>
<dbReference type="Pfam" id="PF02597">
    <property type="entry name" value="ThiS"/>
    <property type="match status" value="1"/>
</dbReference>
<protein>
    <submittedName>
        <fullName evidence="1">Thiamine biosynthesis protein ThiS</fullName>
    </submittedName>
</protein>
<organism evidence="1 2">
    <name type="scientific">Pseudodesulfovibrio piezophilus (strain DSM 21447 / JCM 15486 / C1TLV30)</name>
    <name type="common">Desulfovibrio piezophilus</name>
    <dbReference type="NCBI Taxonomy" id="1322246"/>
    <lineage>
        <taxon>Bacteria</taxon>
        <taxon>Pseudomonadati</taxon>
        <taxon>Thermodesulfobacteriota</taxon>
        <taxon>Desulfovibrionia</taxon>
        <taxon>Desulfovibrionales</taxon>
        <taxon>Desulfovibrionaceae</taxon>
    </lineage>
</organism>
<accession>M1WV08</accession>
<sequence length="66" mass="6983">MDIVMNGKNVEVAGSASLLDLLELNGIDSDTVVIELNGQIIPSVEFDSVELNNGDHLEVLRFVGGG</sequence>
<reference evidence="1 2" key="1">
    <citation type="journal article" date="2013" name="PLoS ONE">
        <title>The first genomic and proteomic characterization of a deep-sea sulfate reducer: insights into the piezophilic lifestyle of Desulfovibrio piezophilus.</title>
        <authorList>
            <person name="Pradel N."/>
            <person name="Ji B."/>
            <person name="Gimenez G."/>
            <person name="Talla E."/>
            <person name="Lenoble P."/>
            <person name="Garel M."/>
            <person name="Tamburini C."/>
            <person name="Fourquet P."/>
            <person name="Lebrun R."/>
            <person name="Bertin P."/>
            <person name="Denis Y."/>
            <person name="Pophillat M."/>
            <person name="Barbe V."/>
            <person name="Ollivier B."/>
            <person name="Dolla A."/>
        </authorList>
    </citation>
    <scope>NUCLEOTIDE SEQUENCE [LARGE SCALE GENOMIC DNA]</scope>
    <source>
        <strain evidence="2">DSM 10523 / SB164P1</strain>
    </source>
</reference>
<keyword evidence="2" id="KW-1185">Reference proteome</keyword>
<dbReference type="BioCyc" id="DPIE1322246:BN4_RS04260-MONOMER"/>
<dbReference type="PANTHER" id="PTHR34472">
    <property type="entry name" value="SULFUR CARRIER PROTEIN THIS"/>
    <property type="match status" value="1"/>
</dbReference>
<dbReference type="RefSeq" id="WP_015414121.1">
    <property type="nucleotide sequence ID" value="NC_020409.1"/>
</dbReference>
<dbReference type="InterPro" id="IPR003749">
    <property type="entry name" value="ThiS/MoaD-like"/>
</dbReference>
<dbReference type="InterPro" id="IPR012675">
    <property type="entry name" value="Beta-grasp_dom_sf"/>
</dbReference>
<dbReference type="Proteomes" id="UP000011724">
    <property type="component" value="Chromosome"/>
</dbReference>
<dbReference type="PATRIC" id="fig|879567.3.peg.857"/>
<dbReference type="OrthoDB" id="197113at2"/>
<reference evidence="2" key="2">
    <citation type="journal article" date="2013" name="Stand. Genomic Sci.">
        <title>Complete genome sequence of Desulfocapsa sulfexigens, a marine deltaproteobacterium specialized in disproportionating inorganic sulfur compounds.</title>
        <authorList>
            <person name="Finster K.W."/>
            <person name="Kjeldsen K.U."/>
            <person name="Kube M."/>
            <person name="Reinhardt R."/>
            <person name="Mussmann M."/>
            <person name="Amann R."/>
            <person name="Schreiber L."/>
        </authorList>
    </citation>
    <scope>NUCLEOTIDE SEQUENCE [LARGE SCALE GENOMIC DNA]</scope>
    <source>
        <strain evidence="2">DSM 10523 / SB164P1</strain>
    </source>
</reference>
<dbReference type="AlphaFoldDB" id="M1WV08"/>
<evidence type="ECO:0000313" key="1">
    <source>
        <dbReference type="EMBL" id="CCH48068.1"/>
    </source>
</evidence>
<dbReference type="NCBIfam" id="TIGR01683">
    <property type="entry name" value="thiS"/>
    <property type="match status" value="1"/>
</dbReference>
<dbReference type="KEGG" id="dpi:BN4_10831"/>
<gene>
    <name evidence="1" type="ordered locus">BN4_10831</name>
</gene>
<dbReference type="SUPFAM" id="SSF54285">
    <property type="entry name" value="MoaD/ThiS"/>
    <property type="match status" value="1"/>
</dbReference>